<dbReference type="Pfam" id="PF01370">
    <property type="entry name" value="Epimerase"/>
    <property type="match status" value="1"/>
</dbReference>
<dbReference type="PANTHER" id="PTHR48079">
    <property type="entry name" value="PROTEIN YEEZ"/>
    <property type="match status" value="1"/>
</dbReference>
<keyword evidence="3" id="KW-1185">Reference proteome</keyword>
<organism evidence="2 3">
    <name type="scientific">Sporosarcina contaminans</name>
    <dbReference type="NCBI Taxonomy" id="633403"/>
    <lineage>
        <taxon>Bacteria</taxon>
        <taxon>Bacillati</taxon>
        <taxon>Bacillota</taxon>
        <taxon>Bacilli</taxon>
        <taxon>Bacillales</taxon>
        <taxon>Caryophanaceae</taxon>
        <taxon>Sporosarcina</taxon>
    </lineage>
</organism>
<evidence type="ECO:0000259" key="1">
    <source>
        <dbReference type="Pfam" id="PF01370"/>
    </source>
</evidence>
<dbReference type="EMBL" id="JBHTLT010000111">
    <property type="protein sequence ID" value="MFD1206089.1"/>
    <property type="molecule type" value="Genomic_DNA"/>
</dbReference>
<comment type="caution">
    <text evidence="2">The sequence shown here is derived from an EMBL/GenBank/DDBJ whole genome shotgun (WGS) entry which is preliminary data.</text>
</comment>
<evidence type="ECO:0000313" key="3">
    <source>
        <dbReference type="Proteomes" id="UP001597231"/>
    </source>
</evidence>
<name>A0ABW3U324_9BACL</name>
<gene>
    <name evidence="2" type="ORF">ACFQ38_13400</name>
</gene>
<dbReference type="InterPro" id="IPR051783">
    <property type="entry name" value="NAD(P)-dependent_oxidoreduct"/>
</dbReference>
<dbReference type="Proteomes" id="UP001597231">
    <property type="component" value="Unassembled WGS sequence"/>
</dbReference>
<dbReference type="InterPro" id="IPR001509">
    <property type="entry name" value="Epimerase_deHydtase"/>
</dbReference>
<sequence length="312" mass="35029">MNRALVLGASGGMGYAIVNELSSRGVEVTAFARSEQKLNHLYGERPEITIQTGDIFNLHDVIAASENTDIIFQAANIPYPEWEDNLLPFIGNVLKAAETQQTKLILIENIYAYGKSTGAKMTENTPKQPTTKKGKIRLQVEQMVKQSNVPAIIAHFPDFYGPNAENTLLHFTFKDAVQHKKAMYIGNQKISREFIYTPDGAKAAVNLSLQSNAYGHNYNIPGFGVITGEEIVQIIRELSEYDRPVRTVSKNMIRFLGLFNANMREVVEMFYLNEEPVVLDGTKYETEIGPLPRTSYHEGIKQTLQYMTAQSE</sequence>
<proteinExistence type="predicted"/>
<dbReference type="InterPro" id="IPR036291">
    <property type="entry name" value="NAD(P)-bd_dom_sf"/>
</dbReference>
<reference evidence="3" key="1">
    <citation type="journal article" date="2019" name="Int. J. Syst. Evol. Microbiol.">
        <title>The Global Catalogue of Microorganisms (GCM) 10K type strain sequencing project: providing services to taxonomists for standard genome sequencing and annotation.</title>
        <authorList>
            <consortium name="The Broad Institute Genomics Platform"/>
            <consortium name="The Broad Institute Genome Sequencing Center for Infectious Disease"/>
            <person name="Wu L."/>
            <person name="Ma J."/>
        </authorList>
    </citation>
    <scope>NUCLEOTIDE SEQUENCE [LARGE SCALE GENOMIC DNA]</scope>
    <source>
        <strain evidence="3">CCUG 53915</strain>
    </source>
</reference>
<accession>A0ABW3U324</accession>
<dbReference type="SUPFAM" id="SSF51735">
    <property type="entry name" value="NAD(P)-binding Rossmann-fold domains"/>
    <property type="match status" value="1"/>
</dbReference>
<dbReference type="Gene3D" id="3.40.50.720">
    <property type="entry name" value="NAD(P)-binding Rossmann-like Domain"/>
    <property type="match status" value="1"/>
</dbReference>
<dbReference type="RefSeq" id="WP_381481463.1">
    <property type="nucleotide sequence ID" value="NZ_JBHTLT010000111.1"/>
</dbReference>
<feature type="domain" description="NAD-dependent epimerase/dehydratase" evidence="1">
    <location>
        <begin position="4"/>
        <end position="220"/>
    </location>
</feature>
<protein>
    <submittedName>
        <fullName evidence="2">SDR family NAD(P)-dependent oxidoreductase</fullName>
    </submittedName>
</protein>
<evidence type="ECO:0000313" key="2">
    <source>
        <dbReference type="EMBL" id="MFD1206089.1"/>
    </source>
</evidence>
<dbReference type="PANTHER" id="PTHR48079:SF6">
    <property type="entry name" value="NAD(P)-BINDING DOMAIN-CONTAINING PROTEIN-RELATED"/>
    <property type="match status" value="1"/>
</dbReference>